<evidence type="ECO:0000313" key="2">
    <source>
        <dbReference type="Proteomes" id="UP001221142"/>
    </source>
</evidence>
<dbReference type="EMBL" id="JARKIF010000002">
    <property type="protein sequence ID" value="KAJ7647411.1"/>
    <property type="molecule type" value="Genomic_DNA"/>
</dbReference>
<dbReference type="AlphaFoldDB" id="A0AAD7CFD3"/>
<sequence length="751" mass="85492">MLLSPSVPVLFVAACLAFYVFRSGVLRPYFKFFYHCFIGPLSGVSDQKGRLDKFYEGQADVYDATRNGLLRGRNTMLSLSAAHLSSLKATSPNKRLVWIDIGGGTGHNIELMDKHMQISQFDAIYLIDLCEPLLQIARKRFAKRGWTNVTVLCQDASSFTIPEWEHTDPKGSVSFITLSYSLTMIPSFYPVLDRVEHVLSPDGLLSVVDFYTAGKQPSLHEKAIGGTSKECGWLSRTFWLIWFDFDHVNLSPARRSYLEYKFGTIKSFNGRNNFIIPFIVRIPYYIWLGRPRSCDISRTCHAFEVEGGNMIGNCSPVPLRATVAPVEDVVPSLQIGEPAMQLQRTRSQTVIDITPPYSSFHYHLNTPWRLPYYEQPVHKEFRTFIYSFTWEDPFEDMKHLGLTSADHVFAITSAGDNALHYAVAAAPQRIHCVDMNPCQGHLMELKLAAIKCLEYDDFFALFGKGRHANFRRLLDSKIAPHLSSSAYQFWRINSKAFSSSFYMRGYSGWALRLMKFVFALAGVSKDIERLCNADTLEQQDEIWRNKLRPVLLNPLVVALLKNPVFCWNALGVPLNQRQMLLEEGGVYAFVRDTLDPLPKAHLFKNDNYFYRLGLRGHYTPESCPQYLTRAGFDKLKADNGKVLDAFRLHTDSIVNVLRGLSDWALTRALVMDHLDWFTPGSADVDDEISQLHRVLAPGGSVYWRSAARQPWYNANFERHGFKVTPLGVRQGPEAAIDRVNMYASFWRGVKV</sequence>
<dbReference type="PANTHER" id="PTHR47473">
    <property type="entry name" value="BTA1P"/>
    <property type="match status" value="1"/>
</dbReference>
<dbReference type="Pfam" id="PF13489">
    <property type="entry name" value="Methyltransf_23"/>
    <property type="match status" value="1"/>
</dbReference>
<dbReference type="Proteomes" id="UP001221142">
    <property type="component" value="Unassembled WGS sequence"/>
</dbReference>
<protein>
    <recommendedName>
        <fullName evidence="3">Betaine lipid synthase</fullName>
    </recommendedName>
</protein>
<evidence type="ECO:0008006" key="3">
    <source>
        <dbReference type="Google" id="ProtNLM"/>
    </source>
</evidence>
<dbReference type="SUPFAM" id="SSF53335">
    <property type="entry name" value="S-adenosyl-L-methionine-dependent methyltransferases"/>
    <property type="match status" value="1"/>
</dbReference>
<dbReference type="InterPro" id="IPR029063">
    <property type="entry name" value="SAM-dependent_MTases_sf"/>
</dbReference>
<dbReference type="Gene3D" id="3.40.50.150">
    <property type="entry name" value="Vaccinia Virus protein VP39"/>
    <property type="match status" value="1"/>
</dbReference>
<evidence type="ECO:0000313" key="1">
    <source>
        <dbReference type="EMBL" id="KAJ7647411.1"/>
    </source>
</evidence>
<dbReference type="Pfam" id="PF11899">
    <property type="entry name" value="DUF3419"/>
    <property type="match status" value="1"/>
</dbReference>
<accession>A0AAD7CFD3</accession>
<gene>
    <name evidence="1" type="ORF">FB45DRAFT_893372</name>
</gene>
<dbReference type="CDD" id="cd02440">
    <property type="entry name" value="AdoMet_MTases"/>
    <property type="match status" value="1"/>
</dbReference>
<dbReference type="PANTHER" id="PTHR47473:SF1">
    <property type="entry name" value="METHYLTRANSFERASE DOMAIN-CONTAINING PROTEIN"/>
    <property type="match status" value="1"/>
</dbReference>
<comment type="caution">
    <text evidence="1">The sequence shown here is derived from an EMBL/GenBank/DDBJ whole genome shotgun (WGS) entry which is preliminary data.</text>
</comment>
<name>A0AAD7CFD3_9AGAR</name>
<organism evidence="1 2">
    <name type="scientific">Roridomyces roridus</name>
    <dbReference type="NCBI Taxonomy" id="1738132"/>
    <lineage>
        <taxon>Eukaryota</taxon>
        <taxon>Fungi</taxon>
        <taxon>Dikarya</taxon>
        <taxon>Basidiomycota</taxon>
        <taxon>Agaricomycotina</taxon>
        <taxon>Agaricomycetes</taxon>
        <taxon>Agaricomycetidae</taxon>
        <taxon>Agaricales</taxon>
        <taxon>Marasmiineae</taxon>
        <taxon>Mycenaceae</taxon>
        <taxon>Roridomyces</taxon>
    </lineage>
</organism>
<proteinExistence type="predicted"/>
<reference evidence="1" key="1">
    <citation type="submission" date="2023-03" db="EMBL/GenBank/DDBJ databases">
        <title>Massive genome expansion in bonnet fungi (Mycena s.s.) driven by repeated elements and novel gene families across ecological guilds.</title>
        <authorList>
            <consortium name="Lawrence Berkeley National Laboratory"/>
            <person name="Harder C.B."/>
            <person name="Miyauchi S."/>
            <person name="Viragh M."/>
            <person name="Kuo A."/>
            <person name="Thoen E."/>
            <person name="Andreopoulos B."/>
            <person name="Lu D."/>
            <person name="Skrede I."/>
            <person name="Drula E."/>
            <person name="Henrissat B."/>
            <person name="Morin E."/>
            <person name="Kohler A."/>
            <person name="Barry K."/>
            <person name="LaButti K."/>
            <person name="Morin E."/>
            <person name="Salamov A."/>
            <person name="Lipzen A."/>
            <person name="Mereny Z."/>
            <person name="Hegedus B."/>
            <person name="Baldrian P."/>
            <person name="Stursova M."/>
            <person name="Weitz H."/>
            <person name="Taylor A."/>
            <person name="Grigoriev I.V."/>
            <person name="Nagy L.G."/>
            <person name="Martin F."/>
            <person name="Kauserud H."/>
        </authorList>
    </citation>
    <scope>NUCLEOTIDE SEQUENCE</scope>
    <source>
        <strain evidence="1">9284</strain>
    </source>
</reference>
<keyword evidence="2" id="KW-1185">Reference proteome</keyword>
<dbReference type="InterPro" id="IPR021829">
    <property type="entry name" value="DUF3419"/>
</dbReference>